<gene>
    <name evidence="1" type="ORF">GGQ88_001786</name>
</gene>
<name>A0A7W5ZZH1_9SPHN</name>
<accession>A0A7W5ZZH1</accession>
<evidence type="ECO:0000313" key="2">
    <source>
        <dbReference type="Proteomes" id="UP000562395"/>
    </source>
</evidence>
<keyword evidence="2" id="KW-1185">Reference proteome</keyword>
<reference evidence="1 2" key="1">
    <citation type="submission" date="2020-08" db="EMBL/GenBank/DDBJ databases">
        <title>Genomic Encyclopedia of Type Strains, Phase IV (KMG-IV): sequencing the most valuable type-strain genomes for metagenomic binning, comparative biology and taxonomic classification.</title>
        <authorList>
            <person name="Goeker M."/>
        </authorList>
    </citation>
    <scope>NUCLEOTIDE SEQUENCE [LARGE SCALE GENOMIC DNA]</scope>
    <source>
        <strain evidence="1 2">DSM 14552</strain>
    </source>
</reference>
<proteinExistence type="predicted"/>
<dbReference type="EMBL" id="JACICY010000003">
    <property type="protein sequence ID" value="MBB3860520.1"/>
    <property type="molecule type" value="Genomic_DNA"/>
</dbReference>
<comment type="caution">
    <text evidence="1">The sequence shown here is derived from an EMBL/GenBank/DDBJ whole genome shotgun (WGS) entry which is preliminary data.</text>
</comment>
<organism evidence="1 2">
    <name type="scientific">Novosphingobium hassiacum</name>
    <dbReference type="NCBI Taxonomy" id="173676"/>
    <lineage>
        <taxon>Bacteria</taxon>
        <taxon>Pseudomonadati</taxon>
        <taxon>Pseudomonadota</taxon>
        <taxon>Alphaproteobacteria</taxon>
        <taxon>Sphingomonadales</taxon>
        <taxon>Sphingomonadaceae</taxon>
        <taxon>Novosphingobium</taxon>
    </lineage>
</organism>
<protein>
    <submittedName>
        <fullName evidence="1">Uncharacterized protein</fullName>
    </submittedName>
</protein>
<evidence type="ECO:0000313" key="1">
    <source>
        <dbReference type="EMBL" id="MBB3860520.1"/>
    </source>
</evidence>
<dbReference type="Proteomes" id="UP000562395">
    <property type="component" value="Unassembled WGS sequence"/>
</dbReference>
<sequence>MAAFHLRQVPLCNASSGIDGDITESDALERIANALKAREQLLALLDEGETISDARARFTHMARYRGTLAPADARFVVLMFAFERMLDAHFRKPRKGRLPVVA</sequence>
<dbReference type="AlphaFoldDB" id="A0A7W5ZZH1"/>